<organism evidence="1 2">
    <name type="scientific">Methylophilus rhizosphaerae</name>
    <dbReference type="NCBI Taxonomy" id="492660"/>
    <lineage>
        <taxon>Bacteria</taxon>
        <taxon>Pseudomonadati</taxon>
        <taxon>Pseudomonadota</taxon>
        <taxon>Betaproteobacteria</taxon>
        <taxon>Nitrosomonadales</taxon>
        <taxon>Methylophilaceae</taxon>
        <taxon>Methylophilus</taxon>
    </lineage>
</organism>
<dbReference type="STRING" id="492660.SAMN05192566_0779"/>
<dbReference type="EMBL" id="FNFX01000002">
    <property type="protein sequence ID" value="SDK29994.1"/>
    <property type="molecule type" value="Genomic_DNA"/>
</dbReference>
<name>A0A1G9AT00_9PROT</name>
<reference evidence="2" key="1">
    <citation type="submission" date="2016-10" db="EMBL/GenBank/DDBJ databases">
        <authorList>
            <person name="Varghese N."/>
            <person name="Submissions S."/>
        </authorList>
    </citation>
    <scope>NUCLEOTIDE SEQUENCE [LARGE SCALE GENOMIC DNA]</scope>
    <source>
        <strain evidence="2">CBMB127</strain>
    </source>
</reference>
<protein>
    <submittedName>
        <fullName evidence="1">Uncharacterized protein</fullName>
    </submittedName>
</protein>
<keyword evidence="2" id="KW-1185">Reference proteome</keyword>
<proteinExistence type="predicted"/>
<evidence type="ECO:0000313" key="2">
    <source>
        <dbReference type="Proteomes" id="UP000198629"/>
    </source>
</evidence>
<accession>A0A1G9AT00</accession>
<dbReference type="AlphaFoldDB" id="A0A1G9AT00"/>
<evidence type="ECO:0000313" key="1">
    <source>
        <dbReference type="EMBL" id="SDK29994.1"/>
    </source>
</evidence>
<gene>
    <name evidence="1" type="ORF">SAMN05192566_0779</name>
</gene>
<dbReference type="Proteomes" id="UP000198629">
    <property type="component" value="Unassembled WGS sequence"/>
</dbReference>
<sequence>MHSTMVSCYGHPLLAVIPFIETRQDSTSQTSQHYCIRSSVELFPSHLSQIGFLSNSLFHIIKKLCPDMLKFPFKNTISRIGRCPVNFEP</sequence>